<proteinExistence type="predicted"/>
<gene>
    <name evidence="2" type="ORF">V0288_00510</name>
</gene>
<dbReference type="InterPro" id="IPR027417">
    <property type="entry name" value="P-loop_NTPase"/>
</dbReference>
<dbReference type="PANTHER" id="PTHR32182">
    <property type="entry name" value="DNA REPLICATION AND REPAIR PROTEIN RECF"/>
    <property type="match status" value="1"/>
</dbReference>
<dbReference type="GO" id="GO:0006302">
    <property type="term" value="P:double-strand break repair"/>
    <property type="evidence" value="ECO:0007669"/>
    <property type="project" value="TreeGrafter"/>
</dbReference>
<evidence type="ECO:0000259" key="1">
    <source>
        <dbReference type="Pfam" id="PF13304"/>
    </source>
</evidence>
<dbReference type="GO" id="GO:0016887">
    <property type="term" value="F:ATP hydrolysis activity"/>
    <property type="evidence" value="ECO:0007669"/>
    <property type="project" value="InterPro"/>
</dbReference>
<feature type="domain" description="ATPase AAA-type core" evidence="1">
    <location>
        <begin position="31"/>
        <end position="352"/>
    </location>
</feature>
<dbReference type="InterPro" id="IPR003959">
    <property type="entry name" value="ATPase_AAA_core"/>
</dbReference>
<accession>A0AAW9QCV4</accession>
<dbReference type="PANTHER" id="PTHR32182:SF22">
    <property type="entry name" value="ATP-DEPENDENT ENDONUCLEASE, OLD FAMILY-RELATED"/>
    <property type="match status" value="1"/>
</dbReference>
<dbReference type="RefSeq" id="WP_332863036.1">
    <property type="nucleotide sequence ID" value="NZ_JBAFSM010000001.1"/>
</dbReference>
<dbReference type="SUPFAM" id="SSF52540">
    <property type="entry name" value="P-loop containing nucleoside triphosphate hydrolases"/>
    <property type="match status" value="1"/>
</dbReference>
<comment type="caution">
    <text evidence="2">The sequence shown here is derived from an EMBL/GenBank/DDBJ whole genome shotgun (WGS) entry which is preliminary data.</text>
</comment>
<keyword evidence="3" id="KW-1185">Reference proteome</keyword>
<dbReference type="EMBL" id="JBAFSM010000001">
    <property type="protein sequence ID" value="MEG3435587.1"/>
    <property type="molecule type" value="Genomic_DNA"/>
</dbReference>
<dbReference type="Pfam" id="PF13304">
    <property type="entry name" value="AAA_21"/>
    <property type="match status" value="1"/>
</dbReference>
<name>A0AAW9QCV4_9CHRO</name>
<reference evidence="2 3" key="1">
    <citation type="submission" date="2024-01" db="EMBL/GenBank/DDBJ databases">
        <title>Genomic insights into the taxonomy and metabolism of the cyanobacterium Pannus brasiliensis CCIBt3594.</title>
        <authorList>
            <person name="Machado M."/>
            <person name="Botero N.B."/>
            <person name="Andreote A.P.D."/>
            <person name="Feitosa A.M.T."/>
            <person name="Popin R."/>
            <person name="Sivonen K."/>
            <person name="Fiore M.F."/>
        </authorList>
    </citation>
    <scope>NUCLEOTIDE SEQUENCE [LARGE SCALE GENOMIC DNA]</scope>
    <source>
        <strain evidence="2 3">CCIBt3594</strain>
    </source>
</reference>
<evidence type="ECO:0000313" key="3">
    <source>
        <dbReference type="Proteomes" id="UP001328733"/>
    </source>
</evidence>
<dbReference type="Proteomes" id="UP001328733">
    <property type="component" value="Unassembled WGS sequence"/>
</dbReference>
<protein>
    <submittedName>
        <fullName evidence="2">AAA family ATPase</fullName>
    </submittedName>
</protein>
<dbReference type="GO" id="GO:0005524">
    <property type="term" value="F:ATP binding"/>
    <property type="evidence" value="ECO:0007669"/>
    <property type="project" value="InterPro"/>
</dbReference>
<dbReference type="Gene3D" id="3.40.50.300">
    <property type="entry name" value="P-loop containing nucleotide triphosphate hydrolases"/>
    <property type="match status" value="2"/>
</dbReference>
<dbReference type="GO" id="GO:0000731">
    <property type="term" value="P:DNA synthesis involved in DNA repair"/>
    <property type="evidence" value="ECO:0007669"/>
    <property type="project" value="TreeGrafter"/>
</dbReference>
<sequence>MSQPRLLSFTLDGWTALGGEVSISLVDRVGVLVGKNGAGKSAILEGFEAISSWAIGRSRRSRMLGSDSIPRILDIEILTPNKRRLEYRYELIPLPASIDDPDIDDSTSENSEESSFTWNDYCQYIDGDKERLWTTEVGVTTLHNNSEPNITILGNTNSLRESPLPENSQLKLPLEMQWVYAVLKGVRFLGKAPVRIPQKRRPSLLKVSRRGIDPSLFGLADHLARKILRRIGTEELDELESVCKRIGLASKITVQKLFLSEGSGEASRNGDEEYLAFVLLDGVNIGLLSDGTLRVLSILIDIIPSSLNATIIIEEPETQIHPGMLAKLLNEIQVYTFDENLLISTHSPQVVSWTSPDKLNLVYRDHGRTKIRKLQEGEINKVVEYLREEGDLGEWLYSGILDE</sequence>
<dbReference type="AlphaFoldDB" id="A0AAW9QCV4"/>
<evidence type="ECO:0000313" key="2">
    <source>
        <dbReference type="EMBL" id="MEG3435587.1"/>
    </source>
</evidence>
<organism evidence="2 3">
    <name type="scientific">Pannus brasiliensis CCIBt3594</name>
    <dbReference type="NCBI Taxonomy" id="1427578"/>
    <lineage>
        <taxon>Bacteria</taxon>
        <taxon>Bacillati</taxon>
        <taxon>Cyanobacteriota</taxon>
        <taxon>Cyanophyceae</taxon>
        <taxon>Oscillatoriophycideae</taxon>
        <taxon>Chroococcales</taxon>
        <taxon>Microcystaceae</taxon>
        <taxon>Pannus</taxon>
    </lineage>
</organism>